<protein>
    <submittedName>
        <fullName evidence="2">Death-on-curing protein</fullName>
    </submittedName>
    <submittedName>
        <fullName evidence="3">Fic/DOC family protein</fullName>
    </submittedName>
</protein>
<reference evidence="3 4" key="1">
    <citation type="submission" date="2017-03" db="EMBL/GenBank/DDBJ databases">
        <authorList>
            <person name="Afonso C.L."/>
            <person name="Miller P.J."/>
            <person name="Scott M.A."/>
            <person name="Spackman E."/>
            <person name="Goraichik I."/>
            <person name="Dimitrov K.M."/>
            <person name="Suarez D.L."/>
            <person name="Swayne D.E."/>
        </authorList>
    </citation>
    <scope>NUCLEOTIDE SEQUENCE [LARGE SCALE GENOMIC DNA]</scope>
    <source>
        <strain evidence="3 4">CECT 8367</strain>
    </source>
</reference>
<reference evidence="2 5" key="2">
    <citation type="submission" date="2018-03" db="EMBL/GenBank/DDBJ databases">
        <title>Genomic Encyclopedia of Archaeal and Bacterial Type Strains, Phase II (KMG-II): from individual species to whole genera.</title>
        <authorList>
            <person name="Goeker M."/>
        </authorList>
    </citation>
    <scope>NUCLEOTIDE SEQUENCE [LARGE SCALE GENOMIC DNA]</scope>
    <source>
        <strain evidence="2 5">DSM 29956</strain>
    </source>
</reference>
<organism evidence="3 4">
    <name type="scientific">Limimaricola soesokkakensis</name>
    <dbReference type="NCBI Taxonomy" id="1343159"/>
    <lineage>
        <taxon>Bacteria</taxon>
        <taxon>Pseudomonadati</taxon>
        <taxon>Pseudomonadota</taxon>
        <taxon>Alphaproteobacteria</taxon>
        <taxon>Rhodobacterales</taxon>
        <taxon>Paracoccaceae</taxon>
        <taxon>Limimaricola</taxon>
    </lineage>
</organism>
<name>A0A1X6YC13_9RHOB</name>
<evidence type="ECO:0000313" key="3">
    <source>
        <dbReference type="EMBL" id="SLN15002.1"/>
    </source>
</evidence>
<dbReference type="Pfam" id="PF02661">
    <property type="entry name" value="Fic"/>
    <property type="match status" value="1"/>
</dbReference>
<dbReference type="AlphaFoldDB" id="A0A1X6YC13"/>
<evidence type="ECO:0000259" key="1">
    <source>
        <dbReference type="PROSITE" id="PS51459"/>
    </source>
</evidence>
<dbReference type="GO" id="GO:0016301">
    <property type="term" value="F:kinase activity"/>
    <property type="evidence" value="ECO:0007669"/>
    <property type="project" value="InterPro"/>
</dbReference>
<dbReference type="PROSITE" id="PS51459">
    <property type="entry name" value="FIDO"/>
    <property type="match status" value="1"/>
</dbReference>
<dbReference type="InterPro" id="IPR006440">
    <property type="entry name" value="Doc"/>
</dbReference>
<dbReference type="EMBL" id="FWFY01000001">
    <property type="protein sequence ID" value="SLN15002.1"/>
    <property type="molecule type" value="Genomic_DNA"/>
</dbReference>
<gene>
    <name evidence="2" type="ORF">CLV79_103234</name>
    <name evidence="3" type="ORF">LOS8367_00165</name>
</gene>
<evidence type="ECO:0000313" key="5">
    <source>
        <dbReference type="Proteomes" id="UP000240624"/>
    </source>
</evidence>
<proteinExistence type="predicted"/>
<feature type="domain" description="Fido" evidence="1">
    <location>
        <begin position="32"/>
        <end position="169"/>
    </location>
</feature>
<dbReference type="OrthoDB" id="9802752at2"/>
<keyword evidence="5" id="KW-1185">Reference proteome</keyword>
<dbReference type="InterPro" id="IPR053737">
    <property type="entry name" value="Type_II_TA_Toxin"/>
</dbReference>
<dbReference type="NCBIfam" id="TIGR01550">
    <property type="entry name" value="DOC_P1"/>
    <property type="match status" value="1"/>
</dbReference>
<dbReference type="Proteomes" id="UP000240624">
    <property type="component" value="Unassembled WGS sequence"/>
</dbReference>
<dbReference type="SUPFAM" id="SSF140931">
    <property type="entry name" value="Fic-like"/>
    <property type="match status" value="1"/>
</dbReference>
<dbReference type="RefSeq" id="WP_085894547.1">
    <property type="nucleotide sequence ID" value="NZ_FWFY01000001.1"/>
</dbReference>
<dbReference type="InterPro" id="IPR036597">
    <property type="entry name" value="Fido-like_dom_sf"/>
</dbReference>
<dbReference type="Proteomes" id="UP000193495">
    <property type="component" value="Unassembled WGS sequence"/>
</dbReference>
<evidence type="ECO:0000313" key="4">
    <source>
        <dbReference type="Proteomes" id="UP000193495"/>
    </source>
</evidence>
<sequence>MLLLSKPLAQELKRVSQSLPDFGRNIEAPHLLTYDDVLEAHFCIADYFMEQDYGIGGIGPKSVNGLVSTVERQWMGFQGVTVYKSEYERIASLLYGLIKNHPFHDANKRTAFLCALLQLHRMGRTITVGQKDFEDLMVSIADNSIKSKAAVRKMDKQGHPRPEIAYLGRYLEKNSRRSARLSRTIKFRELRYIISKHGFDFDNPFKGSIDIVVREEKTVRGFFRTTVVKNKRKVGAIAYHGEGVDVPDNTLKHVRQICGLTDQDGFDGEVLLRDAQPTFQLINSYREALQRLAYR</sequence>
<evidence type="ECO:0000313" key="2">
    <source>
        <dbReference type="EMBL" id="PSK87185.1"/>
    </source>
</evidence>
<dbReference type="EMBL" id="PYGB01000003">
    <property type="protein sequence ID" value="PSK87185.1"/>
    <property type="molecule type" value="Genomic_DNA"/>
</dbReference>
<dbReference type="Gene3D" id="1.20.120.1870">
    <property type="entry name" value="Fic/DOC protein, Fido domain"/>
    <property type="match status" value="1"/>
</dbReference>
<dbReference type="InterPro" id="IPR003812">
    <property type="entry name" value="Fido"/>
</dbReference>
<accession>A0A1X6YC13</accession>